<accession>A0A4S3KYS2</accession>
<dbReference type="InterPro" id="IPR046879">
    <property type="entry name" value="KANL3/Tex30_Abhydrolase"/>
</dbReference>
<dbReference type="SUPFAM" id="SSF53474">
    <property type="entry name" value="alpha/beta-Hydrolases"/>
    <property type="match status" value="1"/>
</dbReference>
<evidence type="ECO:0000259" key="1">
    <source>
        <dbReference type="Pfam" id="PF20408"/>
    </source>
</evidence>
<sequence length="230" mass="24971">MPVVPPAANPDTFPEESGELRLVGPAGPIEAFLELPEPAEARAGVAIICHPHPLHEGTMHNKVVTMLSRSLRELGLAALRFNFRGVGESAGSYDGGKGEAEDVEAIARWLETVRPGDALWLAGFSFGSYVAARAAQRLPVRQLISVGPAVENFDFASLRRPDCPWVVIQGEEDEVVKPEAVFDWAASVKPAPQLIRMPETGHFFHRRLMDLRGALKNAVKTNLPPLRGDG</sequence>
<dbReference type="EMBL" id="SMAF01000007">
    <property type="protein sequence ID" value="TCS98906.1"/>
    <property type="molecule type" value="Genomic_DNA"/>
</dbReference>
<comment type="caution">
    <text evidence="2">The sequence shown here is derived from an EMBL/GenBank/DDBJ whole genome shotgun (WGS) entry which is preliminary data.</text>
</comment>
<organism evidence="2 3">
    <name type="scientific">Pseudofulvimonas gallinarii</name>
    <dbReference type="NCBI Taxonomy" id="634155"/>
    <lineage>
        <taxon>Bacteria</taxon>
        <taxon>Pseudomonadati</taxon>
        <taxon>Pseudomonadota</taxon>
        <taxon>Gammaproteobacteria</taxon>
        <taxon>Lysobacterales</taxon>
        <taxon>Rhodanobacteraceae</taxon>
        <taxon>Pseudofulvimonas</taxon>
    </lineage>
</organism>
<reference evidence="2 3" key="1">
    <citation type="submission" date="2019-03" db="EMBL/GenBank/DDBJ databases">
        <title>Genomic Encyclopedia of Type Strains, Phase IV (KMG-IV): sequencing the most valuable type-strain genomes for metagenomic binning, comparative biology and taxonomic classification.</title>
        <authorList>
            <person name="Goeker M."/>
        </authorList>
    </citation>
    <scope>NUCLEOTIDE SEQUENCE [LARGE SCALE GENOMIC DNA]</scope>
    <source>
        <strain evidence="2 3">DSM 21944</strain>
    </source>
</reference>
<dbReference type="RefSeq" id="WP_132577345.1">
    <property type="nucleotide sequence ID" value="NZ_JBHLWF010000032.1"/>
</dbReference>
<dbReference type="PANTHER" id="PTHR42103:SF2">
    <property type="entry name" value="AB HYDROLASE-1 DOMAIN-CONTAINING PROTEIN"/>
    <property type="match status" value="1"/>
</dbReference>
<keyword evidence="3" id="KW-1185">Reference proteome</keyword>
<dbReference type="AlphaFoldDB" id="A0A4S3KYS2"/>
<dbReference type="Gene3D" id="3.40.50.1820">
    <property type="entry name" value="alpha/beta hydrolase"/>
    <property type="match status" value="1"/>
</dbReference>
<protein>
    <recommendedName>
        <fullName evidence="1">KANL3/Tex30 alpha/beta hydrolase-like domain-containing protein</fullName>
    </recommendedName>
</protein>
<dbReference type="InterPro" id="IPR029058">
    <property type="entry name" value="AB_hydrolase_fold"/>
</dbReference>
<gene>
    <name evidence="2" type="ORF">EDC25_107103</name>
</gene>
<dbReference type="OrthoDB" id="9800435at2"/>
<dbReference type="PANTHER" id="PTHR42103">
    <property type="entry name" value="ALPHA/BETA-HYDROLASES SUPERFAMILY PROTEIN"/>
    <property type="match status" value="1"/>
</dbReference>
<evidence type="ECO:0000313" key="3">
    <source>
        <dbReference type="Proteomes" id="UP000294599"/>
    </source>
</evidence>
<proteinExistence type="predicted"/>
<dbReference type="Pfam" id="PF20408">
    <property type="entry name" value="Abhydrolase_11"/>
    <property type="match status" value="1"/>
</dbReference>
<name>A0A4S3KYS2_9GAMM</name>
<evidence type="ECO:0000313" key="2">
    <source>
        <dbReference type="EMBL" id="TCS98906.1"/>
    </source>
</evidence>
<feature type="domain" description="KANL3/Tex30 alpha/beta hydrolase-like" evidence="1">
    <location>
        <begin position="59"/>
        <end position="205"/>
    </location>
</feature>
<dbReference type="Proteomes" id="UP000294599">
    <property type="component" value="Unassembled WGS sequence"/>
</dbReference>